<proteinExistence type="predicted"/>
<name>A0A344LYI6_9FLAO</name>
<sequence length="365" mass="42075">MQFIKISFLIIIFNSFQVYSQSKKYKIHTVAFYNFENLYDTVNDAFTNDDEWTPNGAQHWTTEKYQQKLKNLARVLSEIGTPENSNAPIIIGGCEIENRGVLEDLIKEPKLQQFDLGIVHFDSPDKRGIDVALLYQKKYFRPVSFSNIPLIIYKKNIEKKEEILEVLDDDVEVKKENNNRVFTRDQLLVSGFLEDEEIHIIVNHWPSRSGGEKATSLFREAAGKLNRKIIDSLQQINPRAKVLTMGDLNDGPLNNSVKTGLGAKGKKAEVPEFGVFNPFEEMANKGMGTIAFRDSWNIFDQIIMTESFLKNDFSTFNFWKARIFKAQYLIQTSGQYKGYPLRNTVSEAGFSDHFPVYIYLIKEFQ</sequence>
<dbReference type="InterPro" id="IPR036691">
    <property type="entry name" value="Endo/exonu/phosph_ase_sf"/>
</dbReference>
<reference evidence="2 3" key="1">
    <citation type="submission" date="2018-06" db="EMBL/GenBank/DDBJ databases">
        <title>Genome sequencing of Flavobacterium.</title>
        <authorList>
            <person name="Baek M.-G."/>
            <person name="Yi H."/>
        </authorList>
    </citation>
    <scope>NUCLEOTIDE SEQUENCE [LARGE SCALE GENOMIC DNA]</scope>
    <source>
        <strain evidence="2 3">HYN0086</strain>
    </source>
</reference>
<dbReference type="Gene3D" id="3.60.10.10">
    <property type="entry name" value="Endonuclease/exonuclease/phosphatase"/>
    <property type="match status" value="1"/>
</dbReference>
<dbReference type="EMBL" id="CP030261">
    <property type="protein sequence ID" value="AXB58978.1"/>
    <property type="molecule type" value="Genomic_DNA"/>
</dbReference>
<accession>A0A344LYI6</accession>
<dbReference type="PANTHER" id="PTHR42834">
    <property type="entry name" value="ENDONUCLEASE/EXONUCLEASE/PHOSPHATASE FAMILY PROTEIN (AFU_ORTHOLOGUE AFUA_3G09210)"/>
    <property type="match status" value="1"/>
</dbReference>
<dbReference type="SUPFAM" id="SSF56219">
    <property type="entry name" value="DNase I-like"/>
    <property type="match status" value="1"/>
</dbReference>
<evidence type="ECO:0000259" key="1">
    <source>
        <dbReference type="Pfam" id="PF19580"/>
    </source>
</evidence>
<organism evidence="2 3">
    <name type="scientific">Flavobacterium fluviale</name>
    <dbReference type="NCBI Taxonomy" id="2249356"/>
    <lineage>
        <taxon>Bacteria</taxon>
        <taxon>Pseudomonadati</taxon>
        <taxon>Bacteroidota</taxon>
        <taxon>Flavobacteriia</taxon>
        <taxon>Flavobacteriales</taxon>
        <taxon>Flavobacteriaceae</taxon>
        <taxon>Flavobacterium</taxon>
    </lineage>
</organism>
<keyword evidence="2" id="KW-0269">Exonuclease</keyword>
<dbReference type="KEGG" id="ffl:HYN86_05555"/>
<gene>
    <name evidence="2" type="ORF">HYN86_05555</name>
</gene>
<protein>
    <submittedName>
        <fullName evidence="2">Endonuclease/exonuclease/phosphatase family protein</fullName>
    </submittedName>
</protein>
<evidence type="ECO:0000313" key="3">
    <source>
        <dbReference type="Proteomes" id="UP000251561"/>
    </source>
</evidence>
<keyword evidence="2" id="KW-0540">Nuclease</keyword>
<dbReference type="OrthoDB" id="9802724at2"/>
<dbReference type="RefSeq" id="WP_113679864.1">
    <property type="nucleotide sequence ID" value="NZ_CP030261.1"/>
</dbReference>
<dbReference type="GO" id="GO:0004527">
    <property type="term" value="F:exonuclease activity"/>
    <property type="evidence" value="ECO:0007669"/>
    <property type="project" value="UniProtKB-KW"/>
</dbReference>
<dbReference type="Proteomes" id="UP000251561">
    <property type="component" value="Chromosome"/>
</dbReference>
<keyword evidence="3" id="KW-1185">Reference proteome</keyword>
<evidence type="ECO:0000313" key="2">
    <source>
        <dbReference type="EMBL" id="AXB58978.1"/>
    </source>
</evidence>
<dbReference type="AlphaFoldDB" id="A0A344LYI6"/>
<feature type="domain" description="Endonuclease/exonuclease/phosphatase" evidence="1">
    <location>
        <begin position="168"/>
        <end position="362"/>
    </location>
</feature>
<keyword evidence="2" id="KW-0378">Hydrolase</keyword>
<dbReference type="GO" id="GO:0004519">
    <property type="term" value="F:endonuclease activity"/>
    <property type="evidence" value="ECO:0007669"/>
    <property type="project" value="UniProtKB-KW"/>
</dbReference>
<dbReference type="Pfam" id="PF19580">
    <property type="entry name" value="Exo_endo_phos_3"/>
    <property type="match status" value="2"/>
</dbReference>
<dbReference type="InterPro" id="IPR005135">
    <property type="entry name" value="Endo/exonuclease/phosphatase"/>
</dbReference>
<dbReference type="PANTHER" id="PTHR42834:SF1">
    <property type="entry name" value="ENDONUCLEASE_EXONUCLEASE_PHOSPHATASE FAMILY PROTEIN (AFU_ORTHOLOGUE AFUA_3G09210)"/>
    <property type="match status" value="1"/>
</dbReference>
<keyword evidence="2" id="KW-0255">Endonuclease</keyword>
<feature type="domain" description="Endonuclease/exonuclease/phosphatase" evidence="1">
    <location>
        <begin position="29"/>
        <end position="156"/>
    </location>
</feature>